<reference evidence="1 2" key="1">
    <citation type="submission" date="2020-08" db="EMBL/GenBank/DDBJ databases">
        <title>Genomic Encyclopedia of Type Strains, Phase III (KMG-III): the genomes of soil and plant-associated and newly described type strains.</title>
        <authorList>
            <person name="Whitman W."/>
        </authorList>
    </citation>
    <scope>NUCLEOTIDE SEQUENCE [LARGE SCALE GENOMIC DNA]</scope>
    <source>
        <strain evidence="1 2">CECT 7015</strain>
    </source>
</reference>
<proteinExistence type="predicted"/>
<dbReference type="RefSeq" id="WP_183663419.1">
    <property type="nucleotide sequence ID" value="NZ_JACHXN010000011.1"/>
</dbReference>
<name>A0A839U8X8_9HYPH</name>
<evidence type="ECO:0000313" key="1">
    <source>
        <dbReference type="EMBL" id="MBB3147268.1"/>
    </source>
</evidence>
<comment type="caution">
    <text evidence="1">The sequence shown here is derived from an EMBL/GenBank/DDBJ whole genome shotgun (WGS) entry which is preliminary data.</text>
</comment>
<protein>
    <submittedName>
        <fullName evidence="1">Uncharacterized protein</fullName>
    </submittedName>
</protein>
<dbReference type="EMBL" id="JACHXN010000011">
    <property type="protein sequence ID" value="MBB3147268.1"/>
    <property type="molecule type" value="Genomic_DNA"/>
</dbReference>
<keyword evidence="2" id="KW-1185">Reference proteome</keyword>
<dbReference type="AlphaFoldDB" id="A0A839U8X8"/>
<gene>
    <name evidence="1" type="ORF">FHS21_003684</name>
</gene>
<dbReference type="Proteomes" id="UP000554520">
    <property type="component" value="Unassembled WGS sequence"/>
</dbReference>
<sequence length="82" mass="9351">MPRQLRKLIYSSEDWNLMQNALLTATKKLHRAYGHEDTDRLARRVMTLFDRGLRDVEVIASAAAYQEVLVARIAAVSGKHRG</sequence>
<accession>A0A839U8X8</accession>
<organism evidence="1 2">
    <name type="scientific">Phyllobacterium trifolii</name>
    <dbReference type="NCBI Taxonomy" id="300193"/>
    <lineage>
        <taxon>Bacteria</taxon>
        <taxon>Pseudomonadati</taxon>
        <taxon>Pseudomonadota</taxon>
        <taxon>Alphaproteobacteria</taxon>
        <taxon>Hyphomicrobiales</taxon>
        <taxon>Phyllobacteriaceae</taxon>
        <taxon>Phyllobacterium</taxon>
    </lineage>
</organism>
<evidence type="ECO:0000313" key="2">
    <source>
        <dbReference type="Proteomes" id="UP000554520"/>
    </source>
</evidence>